<dbReference type="AlphaFoldDB" id="A0A7X9HSS4"/>
<sequence length="69" mass="7936">MCIFGKQYIWVEPCNPNLELFLIRKFAIPVVGENYENGTKLKLSCSKKMAEEIIIFLKDQPGIEKVEST</sequence>
<dbReference type="EMBL" id="JAAZNV010000009">
    <property type="protein sequence ID" value="NMB91746.1"/>
    <property type="molecule type" value="Genomic_DNA"/>
</dbReference>
<comment type="caution">
    <text evidence="1">The sequence shown here is derived from an EMBL/GenBank/DDBJ whole genome shotgun (WGS) entry which is preliminary data.</text>
</comment>
<evidence type="ECO:0000313" key="1">
    <source>
        <dbReference type="EMBL" id="NMB91746.1"/>
    </source>
</evidence>
<proteinExistence type="predicted"/>
<organism evidence="1 2">
    <name type="scientific">candidate division WWE3 bacterium</name>
    <dbReference type="NCBI Taxonomy" id="2053526"/>
    <lineage>
        <taxon>Bacteria</taxon>
        <taxon>Katanobacteria</taxon>
    </lineage>
</organism>
<dbReference type="Proteomes" id="UP000590542">
    <property type="component" value="Unassembled WGS sequence"/>
</dbReference>
<protein>
    <submittedName>
        <fullName evidence="1">Uncharacterized protein</fullName>
    </submittedName>
</protein>
<evidence type="ECO:0000313" key="2">
    <source>
        <dbReference type="Proteomes" id="UP000590542"/>
    </source>
</evidence>
<name>A0A7X9HSS4_UNCKA</name>
<gene>
    <name evidence="1" type="ORF">GYA37_02775</name>
</gene>
<accession>A0A7X9HSS4</accession>
<reference evidence="1 2" key="1">
    <citation type="journal article" date="2020" name="Biotechnol. Biofuels">
        <title>New insights from the biogas microbiome by comprehensive genome-resolved metagenomics of nearly 1600 species originating from multiple anaerobic digesters.</title>
        <authorList>
            <person name="Campanaro S."/>
            <person name="Treu L."/>
            <person name="Rodriguez-R L.M."/>
            <person name="Kovalovszki A."/>
            <person name="Ziels R.M."/>
            <person name="Maus I."/>
            <person name="Zhu X."/>
            <person name="Kougias P.G."/>
            <person name="Basile A."/>
            <person name="Luo G."/>
            <person name="Schluter A."/>
            <person name="Konstantinidis K.T."/>
            <person name="Angelidaki I."/>
        </authorList>
    </citation>
    <scope>NUCLEOTIDE SEQUENCE [LARGE SCALE GENOMIC DNA]</scope>
    <source>
        <strain evidence="1">AS27yjCOA_202</strain>
    </source>
</reference>